<protein>
    <submittedName>
        <fullName evidence="9">ABC transporter permease</fullName>
    </submittedName>
</protein>
<keyword evidence="3" id="KW-1003">Cell membrane</keyword>
<comment type="subcellular location">
    <subcellularLocation>
        <location evidence="1 7">Cell membrane</location>
        <topology evidence="1 7">Multi-pass membrane protein</topology>
    </subcellularLocation>
</comment>
<feature type="transmembrane region" description="Helical" evidence="7">
    <location>
        <begin position="129"/>
        <end position="152"/>
    </location>
</feature>
<dbReference type="AlphaFoldDB" id="A0A9D1KKK9"/>
<evidence type="ECO:0000313" key="9">
    <source>
        <dbReference type="EMBL" id="HIT50449.1"/>
    </source>
</evidence>
<keyword evidence="6 7" id="KW-0472">Membrane</keyword>
<feature type="transmembrane region" description="Helical" evidence="7">
    <location>
        <begin position="9"/>
        <end position="30"/>
    </location>
</feature>
<sequence length="190" mass="21897">MWRYVLKRIVLAFFTMFIILSLTFILMKLLPFSKPVGNDETQFAYYMNQVALGYVADYRRPMPHLAESPLFSFVDASRVRHYFYEVPVMEQYFSWLKGILTEWNWGTSTYIMPNVSAITIIGQRLPVSISINIISVLVSVPLGILLGIWAALKKNKPTDHIISTGIMIFISIPSFVLITFLMLIFAYTLH</sequence>
<evidence type="ECO:0000259" key="8">
    <source>
        <dbReference type="PROSITE" id="PS50928"/>
    </source>
</evidence>
<evidence type="ECO:0000256" key="3">
    <source>
        <dbReference type="ARBA" id="ARBA00022475"/>
    </source>
</evidence>
<dbReference type="PROSITE" id="PS50928">
    <property type="entry name" value="ABC_TM1"/>
    <property type="match status" value="1"/>
</dbReference>
<evidence type="ECO:0000256" key="2">
    <source>
        <dbReference type="ARBA" id="ARBA00022448"/>
    </source>
</evidence>
<evidence type="ECO:0000256" key="6">
    <source>
        <dbReference type="ARBA" id="ARBA00023136"/>
    </source>
</evidence>
<dbReference type="Gene3D" id="1.10.3720.10">
    <property type="entry name" value="MetI-like"/>
    <property type="match status" value="1"/>
</dbReference>
<dbReference type="SUPFAM" id="SSF161098">
    <property type="entry name" value="MetI-like"/>
    <property type="match status" value="1"/>
</dbReference>
<dbReference type="PANTHER" id="PTHR30465:SF0">
    <property type="entry name" value="OLIGOPEPTIDE TRANSPORT SYSTEM PERMEASE PROTEIN APPB"/>
    <property type="match status" value="1"/>
</dbReference>
<feature type="non-terminal residue" evidence="9">
    <location>
        <position position="190"/>
    </location>
</feature>
<dbReference type="PANTHER" id="PTHR30465">
    <property type="entry name" value="INNER MEMBRANE ABC TRANSPORTER"/>
    <property type="match status" value="1"/>
</dbReference>
<name>A0A9D1KKK9_9MOLU</name>
<organism evidence="9 10">
    <name type="scientific">Candidatus Pelethenecus faecipullorum</name>
    <dbReference type="NCBI Taxonomy" id="2840900"/>
    <lineage>
        <taxon>Bacteria</taxon>
        <taxon>Bacillati</taxon>
        <taxon>Mycoplasmatota</taxon>
        <taxon>Mollicutes</taxon>
        <taxon>Candidatus Pelethenecus</taxon>
    </lineage>
</organism>
<keyword evidence="5 7" id="KW-1133">Transmembrane helix</keyword>
<evidence type="ECO:0000256" key="4">
    <source>
        <dbReference type="ARBA" id="ARBA00022692"/>
    </source>
</evidence>
<dbReference type="EMBL" id="DVLF01000171">
    <property type="protein sequence ID" value="HIT50449.1"/>
    <property type="molecule type" value="Genomic_DNA"/>
</dbReference>
<evidence type="ECO:0000256" key="1">
    <source>
        <dbReference type="ARBA" id="ARBA00004651"/>
    </source>
</evidence>
<reference evidence="9" key="2">
    <citation type="journal article" date="2021" name="PeerJ">
        <title>Extensive microbial diversity within the chicken gut microbiome revealed by metagenomics and culture.</title>
        <authorList>
            <person name="Gilroy R."/>
            <person name="Ravi A."/>
            <person name="Getino M."/>
            <person name="Pursley I."/>
            <person name="Horton D.L."/>
            <person name="Alikhan N.F."/>
            <person name="Baker D."/>
            <person name="Gharbi K."/>
            <person name="Hall N."/>
            <person name="Watson M."/>
            <person name="Adriaenssens E.M."/>
            <person name="Foster-Nyarko E."/>
            <person name="Jarju S."/>
            <person name="Secka A."/>
            <person name="Antonio M."/>
            <person name="Oren A."/>
            <person name="Chaudhuri R.R."/>
            <person name="La Ragione R."/>
            <person name="Hildebrand F."/>
            <person name="Pallen M.J."/>
        </authorList>
    </citation>
    <scope>NUCLEOTIDE SEQUENCE</scope>
    <source>
        <strain evidence="9">ChiW17-6978</strain>
    </source>
</reference>
<keyword evidence="2 7" id="KW-0813">Transport</keyword>
<dbReference type="GO" id="GO:0055085">
    <property type="term" value="P:transmembrane transport"/>
    <property type="evidence" value="ECO:0007669"/>
    <property type="project" value="InterPro"/>
</dbReference>
<feature type="transmembrane region" description="Helical" evidence="7">
    <location>
        <begin position="164"/>
        <end position="187"/>
    </location>
</feature>
<evidence type="ECO:0000256" key="7">
    <source>
        <dbReference type="RuleBase" id="RU363032"/>
    </source>
</evidence>
<dbReference type="Proteomes" id="UP000886758">
    <property type="component" value="Unassembled WGS sequence"/>
</dbReference>
<gene>
    <name evidence="9" type="ORF">IAD46_05420</name>
</gene>
<accession>A0A9D1KKK9</accession>
<proteinExistence type="inferred from homology"/>
<dbReference type="InterPro" id="IPR000515">
    <property type="entry name" value="MetI-like"/>
</dbReference>
<dbReference type="GO" id="GO:0005886">
    <property type="term" value="C:plasma membrane"/>
    <property type="evidence" value="ECO:0007669"/>
    <property type="project" value="UniProtKB-SubCell"/>
</dbReference>
<feature type="domain" description="ABC transmembrane type-1" evidence="8">
    <location>
        <begin position="125"/>
        <end position="190"/>
    </location>
</feature>
<comment type="caution">
    <text evidence="9">The sequence shown here is derived from an EMBL/GenBank/DDBJ whole genome shotgun (WGS) entry which is preliminary data.</text>
</comment>
<dbReference type="CDD" id="cd06261">
    <property type="entry name" value="TM_PBP2"/>
    <property type="match status" value="1"/>
</dbReference>
<keyword evidence="4 7" id="KW-0812">Transmembrane</keyword>
<reference evidence="9" key="1">
    <citation type="submission" date="2020-10" db="EMBL/GenBank/DDBJ databases">
        <authorList>
            <person name="Gilroy R."/>
        </authorList>
    </citation>
    <scope>NUCLEOTIDE SEQUENCE</scope>
    <source>
        <strain evidence="9">ChiW17-6978</strain>
    </source>
</reference>
<evidence type="ECO:0000256" key="5">
    <source>
        <dbReference type="ARBA" id="ARBA00022989"/>
    </source>
</evidence>
<comment type="similarity">
    <text evidence="7">Belongs to the binding-protein-dependent transport system permease family.</text>
</comment>
<evidence type="ECO:0000313" key="10">
    <source>
        <dbReference type="Proteomes" id="UP000886758"/>
    </source>
</evidence>
<dbReference type="InterPro" id="IPR035906">
    <property type="entry name" value="MetI-like_sf"/>
</dbReference>
<dbReference type="Pfam" id="PF00528">
    <property type="entry name" value="BPD_transp_1"/>
    <property type="match status" value="1"/>
</dbReference>